<protein>
    <submittedName>
        <fullName evidence="9">Iron ABC transporter permease</fullName>
    </submittedName>
</protein>
<feature type="transmembrane region" description="Helical" evidence="8">
    <location>
        <begin position="258"/>
        <end position="281"/>
    </location>
</feature>
<feature type="transmembrane region" description="Helical" evidence="8">
    <location>
        <begin position="99"/>
        <end position="125"/>
    </location>
</feature>
<dbReference type="Pfam" id="PF01032">
    <property type="entry name" value="FecCD"/>
    <property type="match status" value="1"/>
</dbReference>
<comment type="subcellular location">
    <subcellularLocation>
        <location evidence="1">Cell membrane</location>
        <topology evidence="1">Multi-pass membrane protein</topology>
    </subcellularLocation>
</comment>
<reference evidence="10" key="1">
    <citation type="submission" date="2023-07" db="EMBL/GenBank/DDBJ databases">
        <title>Paracoccus sp. MBLB3053 whole genome sequence.</title>
        <authorList>
            <person name="Hwang C.Y."/>
            <person name="Cho E.-S."/>
            <person name="Seo M.-J."/>
        </authorList>
    </citation>
    <scope>NUCLEOTIDE SEQUENCE [LARGE SCALE GENOMIC DNA]</scope>
    <source>
        <strain evidence="10">MBLB3053</strain>
    </source>
</reference>
<gene>
    <name evidence="9" type="ORF">RGQ15_14815</name>
</gene>
<proteinExistence type="inferred from homology"/>
<keyword evidence="10" id="KW-1185">Reference proteome</keyword>
<accession>A0ABU2HUW0</accession>
<feature type="transmembrane region" description="Helical" evidence="8">
    <location>
        <begin position="163"/>
        <end position="185"/>
    </location>
</feature>
<evidence type="ECO:0000256" key="7">
    <source>
        <dbReference type="ARBA" id="ARBA00023136"/>
    </source>
</evidence>
<comment type="similarity">
    <text evidence="2">Belongs to the binding-protein-dependent transport system permease family. FecCD subfamily.</text>
</comment>
<feature type="transmembrane region" description="Helical" evidence="8">
    <location>
        <begin position="65"/>
        <end position="87"/>
    </location>
</feature>
<evidence type="ECO:0000256" key="8">
    <source>
        <dbReference type="SAM" id="Phobius"/>
    </source>
</evidence>
<feature type="transmembrane region" description="Helical" evidence="8">
    <location>
        <begin position="293"/>
        <end position="313"/>
    </location>
</feature>
<dbReference type="InterPro" id="IPR000522">
    <property type="entry name" value="ABC_transptr_permease_BtuC"/>
</dbReference>
<dbReference type="Gene3D" id="1.10.3470.10">
    <property type="entry name" value="ABC transporter involved in vitamin B12 uptake, BtuC"/>
    <property type="match status" value="1"/>
</dbReference>
<dbReference type="SUPFAM" id="SSF81345">
    <property type="entry name" value="ABC transporter involved in vitamin B12 uptake, BtuC"/>
    <property type="match status" value="1"/>
</dbReference>
<comment type="caution">
    <text evidence="9">The sequence shown here is derived from an EMBL/GenBank/DDBJ whole genome shotgun (WGS) entry which is preliminary data.</text>
</comment>
<evidence type="ECO:0000256" key="3">
    <source>
        <dbReference type="ARBA" id="ARBA00022448"/>
    </source>
</evidence>
<dbReference type="PANTHER" id="PTHR30472">
    <property type="entry name" value="FERRIC ENTEROBACTIN TRANSPORT SYSTEM PERMEASE PROTEIN"/>
    <property type="match status" value="1"/>
</dbReference>
<keyword evidence="4" id="KW-1003">Cell membrane</keyword>
<sequence length="347" mass="36124">MTAEQILAHHHRKRRNRAWLVIALAFAAFGAMLLDLCSGPAGLSLGQIREALLVGPETSATNSIIVWQVRLPVAVLAVLVGALLSLAGTEMQTVLENPLAEPFTLGVSASAALGAGIALVLGFSIPGVPVHWAVSANAFLFSLGALALLHLISSLRGGGTETVILLGIAINFTAMALLALVQFVASPDALQQLVFWTMGSLASARWDGIAMLAIALAACLPFSLRAAWQMTALRLGTDRAEAFGLNVVRLRRFALIRVSLLAGAAVSLVGVIGFVGLAGPHMARLVVGEDHRLLLPASLFAGALLTSIASVAAKMLVPGILLPLGIVTSLVGLPIFFLLILTRGGRR</sequence>
<keyword evidence="7 8" id="KW-0472">Membrane</keyword>
<organism evidence="9 10">
    <name type="scientific">Paracoccus aurantius</name>
    <dbReference type="NCBI Taxonomy" id="3073814"/>
    <lineage>
        <taxon>Bacteria</taxon>
        <taxon>Pseudomonadati</taxon>
        <taxon>Pseudomonadota</taxon>
        <taxon>Alphaproteobacteria</taxon>
        <taxon>Rhodobacterales</taxon>
        <taxon>Paracoccaceae</taxon>
        <taxon>Paracoccus</taxon>
    </lineage>
</organism>
<feature type="transmembrane region" description="Helical" evidence="8">
    <location>
        <begin position="205"/>
        <end position="224"/>
    </location>
</feature>
<feature type="transmembrane region" description="Helical" evidence="8">
    <location>
        <begin position="131"/>
        <end position="151"/>
    </location>
</feature>
<evidence type="ECO:0000256" key="4">
    <source>
        <dbReference type="ARBA" id="ARBA00022475"/>
    </source>
</evidence>
<dbReference type="PANTHER" id="PTHR30472:SF25">
    <property type="entry name" value="ABC TRANSPORTER PERMEASE PROTEIN MJ0876-RELATED"/>
    <property type="match status" value="1"/>
</dbReference>
<evidence type="ECO:0000256" key="6">
    <source>
        <dbReference type="ARBA" id="ARBA00022989"/>
    </source>
</evidence>
<keyword evidence="6 8" id="KW-1133">Transmembrane helix</keyword>
<evidence type="ECO:0000313" key="10">
    <source>
        <dbReference type="Proteomes" id="UP001269144"/>
    </source>
</evidence>
<feature type="transmembrane region" description="Helical" evidence="8">
    <location>
        <begin position="20"/>
        <end position="45"/>
    </location>
</feature>
<keyword evidence="5 8" id="KW-0812">Transmembrane</keyword>
<evidence type="ECO:0000256" key="5">
    <source>
        <dbReference type="ARBA" id="ARBA00022692"/>
    </source>
</evidence>
<name>A0ABU2HUW0_9RHOB</name>
<evidence type="ECO:0000313" key="9">
    <source>
        <dbReference type="EMBL" id="MDS9468835.1"/>
    </source>
</evidence>
<keyword evidence="3" id="KW-0813">Transport</keyword>
<dbReference type="InterPro" id="IPR037294">
    <property type="entry name" value="ABC_BtuC-like"/>
</dbReference>
<dbReference type="CDD" id="cd06550">
    <property type="entry name" value="TM_ABC_iron-siderophores_like"/>
    <property type="match status" value="1"/>
</dbReference>
<evidence type="ECO:0000256" key="2">
    <source>
        <dbReference type="ARBA" id="ARBA00007935"/>
    </source>
</evidence>
<feature type="transmembrane region" description="Helical" evidence="8">
    <location>
        <begin position="320"/>
        <end position="341"/>
    </location>
</feature>
<dbReference type="EMBL" id="JAVQLW010000002">
    <property type="protein sequence ID" value="MDS9468835.1"/>
    <property type="molecule type" value="Genomic_DNA"/>
</dbReference>
<dbReference type="Proteomes" id="UP001269144">
    <property type="component" value="Unassembled WGS sequence"/>
</dbReference>
<evidence type="ECO:0000256" key="1">
    <source>
        <dbReference type="ARBA" id="ARBA00004651"/>
    </source>
</evidence>
<dbReference type="RefSeq" id="WP_311161261.1">
    <property type="nucleotide sequence ID" value="NZ_JAVQLW010000002.1"/>
</dbReference>